<feature type="compositionally biased region" description="Basic and acidic residues" evidence="1">
    <location>
        <begin position="68"/>
        <end position="83"/>
    </location>
</feature>
<reference evidence="2" key="1">
    <citation type="submission" date="2022-04" db="EMBL/GenBank/DDBJ databases">
        <title>Carnegiea gigantea Genome sequencing and assembly v2.</title>
        <authorList>
            <person name="Copetti D."/>
            <person name="Sanderson M.J."/>
            <person name="Burquez A."/>
            <person name="Wojciechowski M.F."/>
        </authorList>
    </citation>
    <scope>NUCLEOTIDE SEQUENCE</scope>
    <source>
        <strain evidence="2">SGP5-SGP5p</strain>
        <tissue evidence="2">Aerial part</tissue>
    </source>
</reference>
<evidence type="ECO:0000256" key="1">
    <source>
        <dbReference type="SAM" id="MobiDB-lite"/>
    </source>
</evidence>
<dbReference type="OrthoDB" id="1935097at2759"/>
<organism evidence="2 3">
    <name type="scientific">Carnegiea gigantea</name>
    <dbReference type="NCBI Taxonomy" id="171969"/>
    <lineage>
        <taxon>Eukaryota</taxon>
        <taxon>Viridiplantae</taxon>
        <taxon>Streptophyta</taxon>
        <taxon>Embryophyta</taxon>
        <taxon>Tracheophyta</taxon>
        <taxon>Spermatophyta</taxon>
        <taxon>Magnoliopsida</taxon>
        <taxon>eudicotyledons</taxon>
        <taxon>Gunneridae</taxon>
        <taxon>Pentapetalae</taxon>
        <taxon>Caryophyllales</taxon>
        <taxon>Cactineae</taxon>
        <taxon>Cactaceae</taxon>
        <taxon>Cactoideae</taxon>
        <taxon>Echinocereeae</taxon>
        <taxon>Carnegiea</taxon>
    </lineage>
</organism>
<comment type="caution">
    <text evidence="2">The sequence shown here is derived from an EMBL/GenBank/DDBJ whole genome shotgun (WGS) entry which is preliminary data.</text>
</comment>
<dbReference type="PANTHER" id="PTHR33670">
    <property type="entry name" value="SPLICING FACTOR, PROLINE- AND GLUTAMINE-RICH-LIKE"/>
    <property type="match status" value="1"/>
</dbReference>
<protein>
    <submittedName>
        <fullName evidence="2">Uncharacterized protein</fullName>
    </submittedName>
</protein>
<accession>A0A9Q1KX31</accession>
<gene>
    <name evidence="2" type="ORF">Cgig2_002096</name>
</gene>
<dbReference type="PANTHER" id="PTHR33670:SF17">
    <property type="entry name" value="ANTHER-SPECIFIC PROLINE-RICH PROTEIN APG"/>
    <property type="match status" value="1"/>
</dbReference>
<evidence type="ECO:0000313" key="2">
    <source>
        <dbReference type="EMBL" id="KAJ8450411.1"/>
    </source>
</evidence>
<keyword evidence="3" id="KW-1185">Reference proteome</keyword>
<dbReference type="Proteomes" id="UP001153076">
    <property type="component" value="Unassembled WGS sequence"/>
</dbReference>
<evidence type="ECO:0000313" key="3">
    <source>
        <dbReference type="Proteomes" id="UP001153076"/>
    </source>
</evidence>
<sequence>MGVAVLPPQDCLINHHRRAASPANKPRRNPNPNCNRSSRRRRNSPPPKAGYQTRPGSPPVMGQVRILKRGEDVSSPRKPEPVLKSDGFFAGSTVTSPPPSSVPLPAFFTARRNCGLSTHNQEIESELKRVLRLIEELGIFPEYKGLGKSGVKMDFRGVLSFLN</sequence>
<dbReference type="AlphaFoldDB" id="A0A9Q1KX31"/>
<dbReference type="EMBL" id="JAKOGI010000015">
    <property type="protein sequence ID" value="KAJ8450411.1"/>
    <property type="molecule type" value="Genomic_DNA"/>
</dbReference>
<feature type="region of interest" description="Disordered" evidence="1">
    <location>
        <begin position="1"/>
        <end position="98"/>
    </location>
</feature>
<name>A0A9Q1KX31_9CARY</name>
<feature type="compositionally biased region" description="Low complexity" evidence="1">
    <location>
        <begin position="20"/>
        <end position="36"/>
    </location>
</feature>
<proteinExistence type="predicted"/>